<organism evidence="3 4">
    <name type="scientific">Hydrotalea sandarakina</name>
    <dbReference type="NCBI Taxonomy" id="1004304"/>
    <lineage>
        <taxon>Bacteria</taxon>
        <taxon>Pseudomonadati</taxon>
        <taxon>Bacteroidota</taxon>
        <taxon>Chitinophagia</taxon>
        <taxon>Chitinophagales</taxon>
        <taxon>Chitinophagaceae</taxon>
        <taxon>Hydrotalea</taxon>
    </lineage>
</organism>
<protein>
    <submittedName>
        <fullName evidence="3">Beta-lactam-binding protein with PASTA domain</fullName>
    </submittedName>
</protein>
<accession>A0A2W7RM89</accession>
<dbReference type="SMART" id="SM00740">
    <property type="entry name" value="PASTA"/>
    <property type="match status" value="3"/>
</dbReference>
<feature type="transmembrane region" description="Helical" evidence="1">
    <location>
        <begin position="12"/>
        <end position="35"/>
    </location>
</feature>
<dbReference type="Gene3D" id="3.30.10.20">
    <property type="match status" value="3"/>
</dbReference>
<evidence type="ECO:0000313" key="4">
    <source>
        <dbReference type="Proteomes" id="UP000249720"/>
    </source>
</evidence>
<reference evidence="3 4" key="1">
    <citation type="submission" date="2018-06" db="EMBL/GenBank/DDBJ databases">
        <title>Genomic Encyclopedia of Archaeal and Bacterial Type Strains, Phase II (KMG-II): from individual species to whole genera.</title>
        <authorList>
            <person name="Goeker M."/>
        </authorList>
    </citation>
    <scope>NUCLEOTIDE SEQUENCE [LARGE SCALE GENOMIC DNA]</scope>
    <source>
        <strain evidence="3 4">DSM 23241</strain>
    </source>
</reference>
<dbReference type="PROSITE" id="PS51178">
    <property type="entry name" value="PASTA"/>
    <property type="match status" value="3"/>
</dbReference>
<gene>
    <name evidence="3" type="ORF">LX80_02087</name>
</gene>
<feature type="domain" description="PASTA" evidence="2">
    <location>
        <begin position="107"/>
        <end position="177"/>
    </location>
</feature>
<dbReference type="Pfam" id="PF03793">
    <property type="entry name" value="PASTA"/>
    <property type="match status" value="3"/>
</dbReference>
<keyword evidence="1" id="KW-1133">Transmembrane helix</keyword>
<feature type="domain" description="PASTA" evidence="2">
    <location>
        <begin position="180"/>
        <end position="258"/>
    </location>
</feature>
<sequence>MFKFITHKPLWVNILVAIGLVLVALFIFIEMLSFITQHNEVEKVPSVLGQNIQAATQALTAKGFQVQVIDSVYDNTIGALAVAKQSPDADAQVKKGRTIYLTINRAAAPEVTMPNLVGFSYKSAQMYLQTLGLKMGDTTYKPDIARNAVLEQKFNGVSIKPGTKLPVGSTISFVLGSGIGSGQYQVPDLIGLTLAQARTQLNALNINIGSIVPMDNVTDTTNAYIVKQIPEVFTEAGPGNKVHNLIRQGQVVDVFISNTPPPVRDSALRN</sequence>
<dbReference type="CDD" id="cd06577">
    <property type="entry name" value="PASTA_pknB"/>
    <property type="match status" value="3"/>
</dbReference>
<keyword evidence="4" id="KW-1185">Reference proteome</keyword>
<dbReference type="InterPro" id="IPR005543">
    <property type="entry name" value="PASTA_dom"/>
</dbReference>
<evidence type="ECO:0000256" key="1">
    <source>
        <dbReference type="SAM" id="Phobius"/>
    </source>
</evidence>
<keyword evidence="1" id="KW-0812">Transmembrane</keyword>
<dbReference type="RefSeq" id="WP_111296121.1">
    <property type="nucleotide sequence ID" value="NZ_QKZV01000006.1"/>
</dbReference>
<evidence type="ECO:0000313" key="3">
    <source>
        <dbReference type="EMBL" id="PZX61923.1"/>
    </source>
</evidence>
<comment type="caution">
    <text evidence="3">The sequence shown here is derived from an EMBL/GenBank/DDBJ whole genome shotgun (WGS) entry which is preliminary data.</text>
</comment>
<dbReference type="OrthoDB" id="9803895at2"/>
<dbReference type="EMBL" id="QKZV01000006">
    <property type="protein sequence ID" value="PZX61923.1"/>
    <property type="molecule type" value="Genomic_DNA"/>
</dbReference>
<keyword evidence="1" id="KW-0472">Membrane</keyword>
<name>A0A2W7RM89_9BACT</name>
<dbReference type="Proteomes" id="UP000249720">
    <property type="component" value="Unassembled WGS sequence"/>
</dbReference>
<proteinExistence type="predicted"/>
<dbReference type="AlphaFoldDB" id="A0A2W7RM89"/>
<feature type="domain" description="PASTA" evidence="2">
    <location>
        <begin position="40"/>
        <end position="105"/>
    </location>
</feature>
<evidence type="ECO:0000259" key="2">
    <source>
        <dbReference type="PROSITE" id="PS51178"/>
    </source>
</evidence>